<dbReference type="RefSeq" id="XP_025370831.1">
    <property type="nucleotide sequence ID" value="XM_025516026.1"/>
</dbReference>
<evidence type="ECO:0000313" key="15">
    <source>
        <dbReference type="EMBL" id="PWN43671.1"/>
    </source>
</evidence>
<dbReference type="PROSITE" id="PS50330">
    <property type="entry name" value="UIM"/>
    <property type="match status" value="1"/>
</dbReference>
<dbReference type="STRING" id="1522189.A0A316W4U0"/>
<keyword evidence="6 11" id="KW-0728">SH3 domain</keyword>
<evidence type="ECO:0000259" key="13">
    <source>
        <dbReference type="PROSITE" id="PS50002"/>
    </source>
</evidence>
<dbReference type="Proteomes" id="UP000245783">
    <property type="component" value="Unassembled WGS sequence"/>
</dbReference>
<dbReference type="Gene3D" id="1.25.40.90">
    <property type="match status" value="1"/>
</dbReference>
<feature type="region of interest" description="Disordered" evidence="12">
    <location>
        <begin position="598"/>
        <end position="709"/>
    </location>
</feature>
<evidence type="ECO:0000256" key="12">
    <source>
        <dbReference type="SAM" id="MobiDB-lite"/>
    </source>
</evidence>
<dbReference type="OrthoDB" id="10255964at2759"/>
<evidence type="ECO:0000259" key="14">
    <source>
        <dbReference type="PROSITE" id="PS50179"/>
    </source>
</evidence>
<dbReference type="GeneID" id="37037896"/>
<dbReference type="SUPFAM" id="SSF48464">
    <property type="entry name" value="ENTH/VHS domain"/>
    <property type="match status" value="1"/>
</dbReference>
<dbReference type="CDD" id="cd11805">
    <property type="entry name" value="SH3_GRB2_like_C"/>
    <property type="match status" value="1"/>
</dbReference>
<dbReference type="GO" id="GO:0035091">
    <property type="term" value="F:phosphatidylinositol binding"/>
    <property type="evidence" value="ECO:0007669"/>
    <property type="project" value="InterPro"/>
</dbReference>
<feature type="compositionally biased region" description="Pro residues" evidence="12">
    <location>
        <begin position="650"/>
        <end position="662"/>
    </location>
</feature>
<dbReference type="Pfam" id="PF00018">
    <property type="entry name" value="SH3_1"/>
    <property type="match status" value="1"/>
</dbReference>
<dbReference type="SUPFAM" id="SSF50044">
    <property type="entry name" value="SH3-domain"/>
    <property type="match status" value="1"/>
</dbReference>
<gene>
    <name evidence="15" type="ORF">IE81DRAFT_346281</name>
</gene>
<dbReference type="SUPFAM" id="SSF89009">
    <property type="entry name" value="GAT-like domain"/>
    <property type="match status" value="1"/>
</dbReference>
<dbReference type="SMART" id="SM00288">
    <property type="entry name" value="VHS"/>
    <property type="match status" value="1"/>
</dbReference>
<keyword evidence="9" id="KW-0653">Protein transport</keyword>
<feature type="compositionally biased region" description="Basic and acidic residues" evidence="12">
    <location>
        <begin position="668"/>
        <end position="689"/>
    </location>
</feature>
<dbReference type="SMART" id="SM00326">
    <property type="entry name" value="SH3"/>
    <property type="match status" value="1"/>
</dbReference>
<dbReference type="GO" id="GO:0043328">
    <property type="term" value="P:protein transport to vacuole involved in ubiquitin-dependent protein catabolic process via the multivesicular body sorting pathway"/>
    <property type="evidence" value="ECO:0007669"/>
    <property type="project" value="TreeGrafter"/>
</dbReference>
<evidence type="ECO:0000256" key="2">
    <source>
        <dbReference type="ARBA" id="ARBA00004125"/>
    </source>
</evidence>
<evidence type="ECO:0000256" key="5">
    <source>
        <dbReference type="ARBA" id="ARBA00018978"/>
    </source>
</evidence>
<evidence type="ECO:0000256" key="4">
    <source>
        <dbReference type="ARBA" id="ARBA00017923"/>
    </source>
</evidence>
<comment type="function">
    <text evidence="1">Component of the ESCRT-0 complex which is the sorting receptor for ubiquitinated cargo proteins at the multivesicular body (MVB).</text>
</comment>
<protein>
    <recommendedName>
        <fullName evidence="4">Class E vacuolar protein-sorting machinery protein HSE1</fullName>
    </recommendedName>
    <alternativeName>
        <fullName evidence="5">Class E vacuolar protein-sorting machinery protein hse1</fullName>
    </alternativeName>
</protein>
<dbReference type="CDD" id="cd16978">
    <property type="entry name" value="VHS_HSE1"/>
    <property type="match status" value="1"/>
</dbReference>
<feature type="domain" description="VHS" evidence="14">
    <location>
        <begin position="14"/>
        <end position="116"/>
    </location>
</feature>
<dbReference type="Gene3D" id="1.20.5.1940">
    <property type="match status" value="1"/>
</dbReference>
<dbReference type="PANTHER" id="PTHR45929:SF3">
    <property type="entry name" value="JAK PATHWAY SIGNAL TRANSDUCTION ADAPTOR MOLECULE"/>
    <property type="match status" value="1"/>
</dbReference>
<feature type="region of interest" description="Disordered" evidence="12">
    <location>
        <begin position="179"/>
        <end position="244"/>
    </location>
</feature>
<dbReference type="PRINTS" id="PR00452">
    <property type="entry name" value="SH3DOMAIN"/>
</dbReference>
<dbReference type="GO" id="GO:0033565">
    <property type="term" value="C:ESCRT-0 complex"/>
    <property type="evidence" value="ECO:0007669"/>
    <property type="project" value="TreeGrafter"/>
</dbReference>
<dbReference type="InterPro" id="IPR003903">
    <property type="entry name" value="UIM_dom"/>
</dbReference>
<proteinExistence type="inferred from homology"/>
<keyword evidence="10" id="KW-0472">Membrane</keyword>
<dbReference type="Gene3D" id="2.30.30.40">
    <property type="entry name" value="SH3 Domains"/>
    <property type="match status" value="1"/>
</dbReference>
<dbReference type="GO" id="GO:0043130">
    <property type="term" value="F:ubiquitin binding"/>
    <property type="evidence" value="ECO:0007669"/>
    <property type="project" value="InterPro"/>
</dbReference>
<evidence type="ECO:0000256" key="9">
    <source>
        <dbReference type="ARBA" id="ARBA00022927"/>
    </source>
</evidence>
<reference evidence="15 16" key="1">
    <citation type="journal article" date="2018" name="Mol. Biol. Evol.">
        <title>Broad Genomic Sampling Reveals a Smut Pathogenic Ancestry of the Fungal Clade Ustilaginomycotina.</title>
        <authorList>
            <person name="Kijpornyongpan T."/>
            <person name="Mondo S.J."/>
            <person name="Barry K."/>
            <person name="Sandor L."/>
            <person name="Lee J."/>
            <person name="Lipzen A."/>
            <person name="Pangilinan J."/>
            <person name="LaButti K."/>
            <person name="Hainaut M."/>
            <person name="Henrissat B."/>
            <person name="Grigoriev I.V."/>
            <person name="Spatafora J.W."/>
            <person name="Aime M.C."/>
        </authorList>
    </citation>
    <scope>NUCLEOTIDE SEQUENCE [LARGE SCALE GENOMIC DNA]</scope>
    <source>
        <strain evidence="15 16">MCA 4658</strain>
    </source>
</reference>
<sequence>MSVTNPYDEIVTKATNENLTSENWELNLDVCDKVSGEGEVGARSCVQSISKRLQHRSAHVQIYALILCDALSKNCGPVAQKELDSRTFAEALRRLIVDRNASIEVKKKSWALMKEWVAESNADTGRVLKETLDGLSAQNINYDVEPEAVPEPSSEQLRQEDEELRRVLELSKSDVGGRYGANGWFEMPGETSGASGSGSTNRAGSSRADQSVTAAAAGGAVSSTAASTLSSRPNEPSRIPATTAEISRPDATGYIARPSAAAAQNDVRPMIQPTTAATTSAPPYASRQSTIIPPATSVAAQSQAATQQAASRPNIATSHVATAVPAAPQVQNAVPAANTTAPAAPVAVASPVAKDAAATPSAPSRVRALYDFAPTEAGELAFSKGDIIRVLDSVYEHWWRGELRGNAGIFPVNYVEVLPNPTPAELQREAELEARLFAQSGSIDNLITKLSELDPDHDNLAENEELQELYQTALSLRPKIVKLIDRYSVKLAELRAMNEKFTRARGTFDTAMEQSLAKYNPGAPTSTYTEVRPEYSQQVQRQQQQQQQDYSQQWAQWYAANGYTQAQQQQQPHPSDPNYAAWYYAQQQQQQYAHIQHGVSAQTGQHQPHAHIAASTTETQGSAPVNAPQSQPVTSPQPQPQQVAGGSSAPQPPTQSPLPQPPAQTSEAPHDDEKKRLFERARAEAEAYHRAAQQHLQSQAQDSGAGPSA</sequence>
<dbReference type="EMBL" id="KZ819367">
    <property type="protein sequence ID" value="PWN43671.1"/>
    <property type="molecule type" value="Genomic_DNA"/>
</dbReference>
<evidence type="ECO:0000256" key="11">
    <source>
        <dbReference type="PROSITE-ProRule" id="PRU00192"/>
    </source>
</evidence>
<dbReference type="Pfam" id="PF00790">
    <property type="entry name" value="VHS"/>
    <property type="match status" value="1"/>
</dbReference>
<keyword evidence="8" id="KW-0967">Endosome</keyword>
<evidence type="ECO:0000256" key="6">
    <source>
        <dbReference type="ARBA" id="ARBA00022443"/>
    </source>
</evidence>
<feature type="compositionally biased region" description="Polar residues" evidence="12">
    <location>
        <begin position="614"/>
        <end position="623"/>
    </location>
</feature>
<evidence type="ECO:0000256" key="7">
    <source>
        <dbReference type="ARBA" id="ARBA00022448"/>
    </source>
</evidence>
<dbReference type="FunFam" id="2.30.30.40:FF:000072">
    <property type="entry name" value="Unconventional Myosin IB"/>
    <property type="match status" value="1"/>
</dbReference>
<dbReference type="PANTHER" id="PTHR45929">
    <property type="entry name" value="JAK PATHWAY SIGNAL TRANSDUCTION ADAPTOR MOLECULE"/>
    <property type="match status" value="1"/>
</dbReference>
<dbReference type="InterPro" id="IPR004152">
    <property type="entry name" value="GAT_dom"/>
</dbReference>
<dbReference type="InterPro" id="IPR001452">
    <property type="entry name" value="SH3_domain"/>
</dbReference>
<evidence type="ECO:0000256" key="10">
    <source>
        <dbReference type="ARBA" id="ARBA00023136"/>
    </source>
</evidence>
<keyword evidence="16" id="KW-1185">Reference proteome</keyword>
<dbReference type="InterPro" id="IPR002014">
    <property type="entry name" value="VHS_dom"/>
</dbReference>
<dbReference type="GO" id="GO:0010008">
    <property type="term" value="C:endosome membrane"/>
    <property type="evidence" value="ECO:0007669"/>
    <property type="project" value="UniProtKB-SubCell"/>
</dbReference>
<comment type="subcellular location">
    <subcellularLocation>
        <location evidence="2">Endosome membrane</location>
        <topology evidence="2">Peripheral membrane protein</topology>
        <orientation evidence="2">Cytoplasmic side</orientation>
    </subcellularLocation>
</comment>
<dbReference type="InParanoid" id="A0A316W4U0"/>
<evidence type="ECO:0000256" key="8">
    <source>
        <dbReference type="ARBA" id="ARBA00022753"/>
    </source>
</evidence>
<dbReference type="CDD" id="cd21386">
    <property type="entry name" value="GAT_Hse1"/>
    <property type="match status" value="1"/>
</dbReference>
<feature type="domain" description="SH3" evidence="13">
    <location>
        <begin position="361"/>
        <end position="420"/>
    </location>
</feature>
<dbReference type="InterPro" id="IPR050670">
    <property type="entry name" value="STAM"/>
</dbReference>
<organism evidence="15 16">
    <name type="scientific">Ceraceosorus guamensis</name>
    <dbReference type="NCBI Taxonomy" id="1522189"/>
    <lineage>
        <taxon>Eukaryota</taxon>
        <taxon>Fungi</taxon>
        <taxon>Dikarya</taxon>
        <taxon>Basidiomycota</taxon>
        <taxon>Ustilaginomycotina</taxon>
        <taxon>Exobasidiomycetes</taxon>
        <taxon>Ceraceosorales</taxon>
        <taxon>Ceraceosoraceae</taxon>
        <taxon>Ceraceosorus</taxon>
    </lineage>
</organism>
<feature type="compositionally biased region" description="Low complexity" evidence="12">
    <location>
        <begin position="628"/>
        <end position="649"/>
    </location>
</feature>
<dbReference type="Pfam" id="PF03127">
    <property type="entry name" value="GAT"/>
    <property type="match status" value="1"/>
</dbReference>
<dbReference type="PROSITE" id="PS50002">
    <property type="entry name" value="SH3"/>
    <property type="match status" value="1"/>
</dbReference>
<name>A0A316W4U0_9BASI</name>
<keyword evidence="7" id="KW-0813">Transport</keyword>
<comment type="similarity">
    <text evidence="3">Belongs to the STAM family.</text>
</comment>
<accession>A0A316W4U0</accession>
<evidence type="ECO:0000256" key="1">
    <source>
        <dbReference type="ARBA" id="ARBA00002654"/>
    </source>
</evidence>
<dbReference type="InterPro" id="IPR008942">
    <property type="entry name" value="ENTH_VHS"/>
</dbReference>
<feature type="compositionally biased region" description="Low complexity" evidence="12">
    <location>
        <begin position="191"/>
        <end position="231"/>
    </location>
</feature>
<dbReference type="InterPro" id="IPR036028">
    <property type="entry name" value="SH3-like_dom_sf"/>
</dbReference>
<dbReference type="FunCoup" id="A0A316W4U0">
    <property type="interactions" value="171"/>
</dbReference>
<evidence type="ECO:0000313" key="16">
    <source>
        <dbReference type="Proteomes" id="UP000245783"/>
    </source>
</evidence>
<dbReference type="AlphaFoldDB" id="A0A316W4U0"/>
<dbReference type="PROSITE" id="PS50179">
    <property type="entry name" value="VHS"/>
    <property type="match status" value="1"/>
</dbReference>
<evidence type="ECO:0000256" key="3">
    <source>
        <dbReference type="ARBA" id="ARBA00009666"/>
    </source>
</evidence>